<dbReference type="Proteomes" id="UP000006701">
    <property type="component" value="Unassembled WGS sequence"/>
</dbReference>
<keyword evidence="1" id="KW-0378">Hydrolase</keyword>
<evidence type="ECO:0000256" key="1">
    <source>
        <dbReference type="ARBA" id="ARBA00022801"/>
    </source>
</evidence>
<dbReference type="VEuPathDB" id="FungiDB:ACLA_097660"/>
<proteinExistence type="predicted"/>
<evidence type="ECO:0000313" key="3">
    <source>
        <dbReference type="EMBL" id="EAW08825.1"/>
    </source>
</evidence>
<evidence type="ECO:0000259" key="2">
    <source>
        <dbReference type="Pfam" id="PF03959"/>
    </source>
</evidence>
<sequence>MRFLCLHGAGTSAEASTGGIIQELESKGHKFVFVDGRVNSKPEPEIEGILDGPFYSHYPRDVYPGEDLARAFEYTLNIMEKQGPFDGVMGFSQGAALTCALLAHHAKTNSTPLFKVAVFICAAKPFESSGNKELVAEEGQYPVSIPTTHIVGKQDPYYSSSMHLYGLCDPSTAVFYDHGSKHHIPFDQKNTSAMTAAIEQSIERAMKG</sequence>
<reference evidence="3 4" key="1">
    <citation type="journal article" date="2008" name="PLoS Genet.">
        <title>Genomic islands in the pathogenic filamentous fungus Aspergillus fumigatus.</title>
        <authorList>
            <person name="Fedorova N.D."/>
            <person name="Khaldi N."/>
            <person name="Joardar V.S."/>
            <person name="Maiti R."/>
            <person name="Amedeo P."/>
            <person name="Anderson M.J."/>
            <person name="Crabtree J."/>
            <person name="Silva J.C."/>
            <person name="Badger J.H."/>
            <person name="Albarraq A."/>
            <person name="Angiuoli S."/>
            <person name="Bussey H."/>
            <person name="Bowyer P."/>
            <person name="Cotty P.J."/>
            <person name="Dyer P.S."/>
            <person name="Egan A."/>
            <person name="Galens K."/>
            <person name="Fraser-Liggett C.M."/>
            <person name="Haas B.J."/>
            <person name="Inman J.M."/>
            <person name="Kent R."/>
            <person name="Lemieux S."/>
            <person name="Malavazi I."/>
            <person name="Orvis J."/>
            <person name="Roemer T."/>
            <person name="Ronning C.M."/>
            <person name="Sundaram J.P."/>
            <person name="Sutton G."/>
            <person name="Turner G."/>
            <person name="Venter J.C."/>
            <person name="White O.R."/>
            <person name="Whitty B.R."/>
            <person name="Youngman P."/>
            <person name="Wolfe K.H."/>
            <person name="Goldman G.H."/>
            <person name="Wortman J.R."/>
            <person name="Jiang B."/>
            <person name="Denning D.W."/>
            <person name="Nierman W.C."/>
        </authorList>
    </citation>
    <scope>NUCLEOTIDE SEQUENCE [LARGE SCALE GENOMIC DNA]</scope>
    <source>
        <strain evidence="4">ATCC 1007 / CBS 513.65 / DSM 816 / NCTC 3887 / NRRL 1</strain>
    </source>
</reference>
<accession>A1CMN8</accession>
<gene>
    <name evidence="3" type="ORF">ACLA_097660</name>
</gene>
<dbReference type="RefSeq" id="XP_001270251.1">
    <property type="nucleotide sequence ID" value="XM_001270250.1"/>
</dbReference>
<dbReference type="PANTHER" id="PTHR48070:SF7">
    <property type="entry name" value="SERINE HYDROLASE FSH DOMAIN-CONTAINING PROTEIN-RELATED"/>
    <property type="match status" value="1"/>
</dbReference>
<dbReference type="KEGG" id="act:ACLA_097660"/>
<dbReference type="InterPro" id="IPR005645">
    <property type="entry name" value="FSH-like_dom"/>
</dbReference>
<dbReference type="GO" id="GO:0005634">
    <property type="term" value="C:nucleus"/>
    <property type="evidence" value="ECO:0007669"/>
    <property type="project" value="TreeGrafter"/>
</dbReference>
<dbReference type="GeneID" id="4702247"/>
<dbReference type="AlphaFoldDB" id="A1CMN8"/>
<keyword evidence="4" id="KW-1185">Reference proteome</keyword>
<protein>
    <recommendedName>
        <fullName evidence="2">Serine hydrolase domain-containing protein</fullName>
    </recommendedName>
</protein>
<dbReference type="HOGENOM" id="CLU_051938_4_2_1"/>
<dbReference type="InterPro" id="IPR050593">
    <property type="entry name" value="LovG"/>
</dbReference>
<organism evidence="3 4">
    <name type="scientific">Aspergillus clavatus (strain ATCC 1007 / CBS 513.65 / DSM 816 / NCTC 3887 / NRRL 1 / QM 1276 / 107)</name>
    <dbReference type="NCBI Taxonomy" id="344612"/>
    <lineage>
        <taxon>Eukaryota</taxon>
        <taxon>Fungi</taxon>
        <taxon>Dikarya</taxon>
        <taxon>Ascomycota</taxon>
        <taxon>Pezizomycotina</taxon>
        <taxon>Eurotiomycetes</taxon>
        <taxon>Eurotiomycetidae</taxon>
        <taxon>Eurotiales</taxon>
        <taxon>Aspergillaceae</taxon>
        <taxon>Aspergillus</taxon>
        <taxon>Aspergillus subgen. Fumigati</taxon>
    </lineage>
</organism>
<name>A1CMN8_ASPCL</name>
<dbReference type="Pfam" id="PF03959">
    <property type="entry name" value="FSH1"/>
    <property type="match status" value="1"/>
</dbReference>
<dbReference type="GO" id="GO:0005737">
    <property type="term" value="C:cytoplasm"/>
    <property type="evidence" value="ECO:0007669"/>
    <property type="project" value="TreeGrafter"/>
</dbReference>
<dbReference type="PANTHER" id="PTHR48070">
    <property type="entry name" value="ESTERASE OVCA2"/>
    <property type="match status" value="1"/>
</dbReference>
<dbReference type="InterPro" id="IPR029058">
    <property type="entry name" value="AB_hydrolase_fold"/>
</dbReference>
<dbReference type="OMA" id="QIHKWPQ"/>
<dbReference type="Gene3D" id="3.40.50.1820">
    <property type="entry name" value="alpha/beta hydrolase"/>
    <property type="match status" value="1"/>
</dbReference>
<dbReference type="GO" id="GO:0019748">
    <property type="term" value="P:secondary metabolic process"/>
    <property type="evidence" value="ECO:0007669"/>
    <property type="project" value="TreeGrafter"/>
</dbReference>
<dbReference type="eggNOG" id="KOG2551">
    <property type="taxonomic scope" value="Eukaryota"/>
</dbReference>
<feature type="domain" description="Serine hydrolase" evidence="2">
    <location>
        <begin position="2"/>
        <end position="193"/>
    </location>
</feature>
<evidence type="ECO:0000313" key="4">
    <source>
        <dbReference type="Proteomes" id="UP000006701"/>
    </source>
</evidence>
<dbReference type="OrthoDB" id="2094269at2759"/>
<dbReference type="EMBL" id="DS027058">
    <property type="protein sequence ID" value="EAW08825.1"/>
    <property type="molecule type" value="Genomic_DNA"/>
</dbReference>
<dbReference type="GO" id="GO:0016787">
    <property type="term" value="F:hydrolase activity"/>
    <property type="evidence" value="ECO:0007669"/>
    <property type="project" value="UniProtKB-KW"/>
</dbReference>
<dbReference type="SUPFAM" id="SSF53474">
    <property type="entry name" value="alpha/beta-Hydrolases"/>
    <property type="match status" value="1"/>
</dbReference>